<protein>
    <submittedName>
        <fullName evidence="4">Liver stage antigen-like protein</fullName>
    </submittedName>
</protein>
<keyword evidence="1" id="KW-0175">Coiled coil</keyword>
<dbReference type="VEuPathDB" id="GiardiaDB:GLP15_444"/>
<evidence type="ECO:0000313" key="4">
    <source>
        <dbReference type="EMBL" id="EFO64138.1"/>
    </source>
</evidence>
<feature type="compositionally biased region" description="Polar residues" evidence="2">
    <location>
        <begin position="151"/>
        <end position="168"/>
    </location>
</feature>
<dbReference type="OrthoDB" id="10260728at2759"/>
<feature type="region of interest" description="Disordered" evidence="2">
    <location>
        <begin position="506"/>
        <end position="640"/>
    </location>
</feature>
<dbReference type="STRING" id="658858.E1F081"/>
<dbReference type="CDD" id="cd06093">
    <property type="entry name" value="PX_domain"/>
    <property type="match status" value="1"/>
</dbReference>
<dbReference type="EMBL" id="ACVC01000104">
    <property type="protein sequence ID" value="EFO64138.1"/>
    <property type="molecule type" value="Genomic_DNA"/>
</dbReference>
<feature type="compositionally biased region" description="Polar residues" evidence="2">
    <location>
        <begin position="506"/>
        <end position="518"/>
    </location>
</feature>
<feature type="coiled-coil region" evidence="1">
    <location>
        <begin position="1006"/>
        <end position="1184"/>
    </location>
</feature>
<feature type="coiled-coil region" evidence="1">
    <location>
        <begin position="1212"/>
        <end position="1247"/>
    </location>
</feature>
<dbReference type="PANTHER" id="PTHR12431:SF14">
    <property type="entry name" value="LD15323P"/>
    <property type="match status" value="1"/>
</dbReference>
<name>E1F081_GIAIA</name>
<reference evidence="4 5" key="1">
    <citation type="journal article" date="2010" name="BMC Genomics">
        <title>Genome analysis and comparative genomics of a Giardia intestinalis assemblage E isolate.</title>
        <authorList>
            <person name="Jerlstrom-Hultqvist J."/>
            <person name="Franzen O."/>
            <person name="Ankarklev J."/>
            <person name="Xu F."/>
            <person name="Nohynkova E."/>
            <person name="Andersson J.O."/>
            <person name="Svard S.G."/>
            <person name="Andersson B."/>
        </authorList>
    </citation>
    <scope>NUCLEOTIDE SEQUENCE [LARGE SCALE GENOMIC DNA]</scope>
    <source>
        <strain evidence="4 5">P15</strain>
    </source>
</reference>
<dbReference type="Pfam" id="PF00787">
    <property type="entry name" value="PX"/>
    <property type="match status" value="1"/>
</dbReference>
<dbReference type="GO" id="GO:0035091">
    <property type="term" value="F:phosphatidylinositol binding"/>
    <property type="evidence" value="ECO:0007669"/>
    <property type="project" value="InterPro"/>
</dbReference>
<feature type="compositionally biased region" description="Basic and acidic residues" evidence="2">
    <location>
        <begin position="604"/>
        <end position="639"/>
    </location>
</feature>
<organism evidence="4 5">
    <name type="scientific">Giardia intestinalis (strain P15)</name>
    <name type="common">Giardia lamblia</name>
    <dbReference type="NCBI Taxonomy" id="658858"/>
    <lineage>
        <taxon>Eukaryota</taxon>
        <taxon>Metamonada</taxon>
        <taxon>Diplomonadida</taxon>
        <taxon>Hexamitidae</taxon>
        <taxon>Giardiinae</taxon>
        <taxon>Giardia</taxon>
    </lineage>
</organism>
<feature type="compositionally biased region" description="Basic and acidic residues" evidence="2">
    <location>
        <begin position="662"/>
        <end position="671"/>
    </location>
</feature>
<dbReference type="PANTHER" id="PTHR12431">
    <property type="entry name" value="SORTING NEXIN 17 AND 27"/>
    <property type="match status" value="1"/>
</dbReference>
<dbReference type="Proteomes" id="UP000008974">
    <property type="component" value="Unassembled WGS sequence"/>
</dbReference>
<feature type="region of interest" description="Disordered" evidence="2">
    <location>
        <begin position="758"/>
        <end position="784"/>
    </location>
</feature>
<evidence type="ECO:0000259" key="3">
    <source>
        <dbReference type="PROSITE" id="PS50195"/>
    </source>
</evidence>
<dbReference type="SUPFAM" id="SSF64268">
    <property type="entry name" value="PX domain"/>
    <property type="match status" value="1"/>
</dbReference>
<dbReference type="InterPro" id="IPR036871">
    <property type="entry name" value="PX_dom_sf"/>
</dbReference>
<accession>E1F081</accession>
<feature type="region of interest" description="Disordered" evidence="2">
    <location>
        <begin position="656"/>
        <end position="685"/>
    </location>
</feature>
<dbReference type="Gene3D" id="3.30.1520.10">
    <property type="entry name" value="Phox-like domain"/>
    <property type="match status" value="1"/>
</dbReference>
<comment type="caution">
    <text evidence="4">The sequence shown here is derived from an EMBL/GenBank/DDBJ whole genome shotgun (WGS) entry which is preliminary data.</text>
</comment>
<evidence type="ECO:0000256" key="1">
    <source>
        <dbReference type="SAM" id="Coils"/>
    </source>
</evidence>
<feature type="domain" description="PX" evidence="3">
    <location>
        <begin position="1693"/>
        <end position="1803"/>
    </location>
</feature>
<proteinExistence type="predicted"/>
<feature type="region of interest" description="Disordered" evidence="2">
    <location>
        <begin position="1422"/>
        <end position="1441"/>
    </location>
</feature>
<evidence type="ECO:0000256" key="2">
    <source>
        <dbReference type="SAM" id="MobiDB-lite"/>
    </source>
</evidence>
<dbReference type="GO" id="GO:0032456">
    <property type="term" value="P:endocytic recycling"/>
    <property type="evidence" value="ECO:0007669"/>
    <property type="project" value="TreeGrafter"/>
</dbReference>
<feature type="compositionally biased region" description="Basic and acidic residues" evidence="2">
    <location>
        <begin position="774"/>
        <end position="783"/>
    </location>
</feature>
<dbReference type="InterPro" id="IPR001683">
    <property type="entry name" value="PX_dom"/>
</dbReference>
<dbReference type="OMA" id="EEEIWAF"/>
<dbReference type="SMART" id="SM00312">
    <property type="entry name" value="PX"/>
    <property type="match status" value="1"/>
</dbReference>
<evidence type="ECO:0000313" key="5">
    <source>
        <dbReference type="Proteomes" id="UP000008974"/>
    </source>
</evidence>
<feature type="compositionally biased region" description="Acidic residues" evidence="2">
    <location>
        <begin position="758"/>
        <end position="771"/>
    </location>
</feature>
<gene>
    <name evidence="4" type="ORF">GLP15_444</name>
</gene>
<dbReference type="GO" id="GO:0006886">
    <property type="term" value="P:intracellular protein transport"/>
    <property type="evidence" value="ECO:0007669"/>
    <property type="project" value="TreeGrafter"/>
</dbReference>
<sequence length="1810" mass="201285">MEDIAYTDGYAAQYGDNYAYDGYGYGGDLAVGDYNPYGTDYGYDAGGYDYGAGYGGYENQNAGYGEQIYGYGGPVEQQQESLSLKLNEPKSVSEQEYGGSPVVHTDATSAAMDPFSAGMDAVTEPVGSQIRTSSAFPPVSQDLLNSIRVQQETSGNLSKSPSKISSRPASARLDELDKVIEEDAEQLTKEPTTDAPIADAAPDTADMFGFIEQPADSVTAAEPVTINDDDVFGFGPEGDVHGAPVQSKVEGVEPDAEAPSAEAEDDMFGFTRSPQETVAGASADSTAPTAEPVDDMFGFAGPVVESAATAEPDTIEGDDMFGFDPIESTPEDHDTGVSEAIKDVTADAQDAADNMFGFGEIGSPTEAPTQSANIAASPVVDLKEDSMFGFDSPPAPADNTTTAPLDDSAGDMFGFEPAALEMQSEPVPEDQDVAQVPADSMFGFDLPTDVSATIEPPAAGLATNELETPPADDMFGFSPNETAVATAKLDEGQEIAPVNAKTLDESQSVTNGYTQPTAGPSDDMFGFGNSVDPLQIDSVPPSGAIADDMFGFDSASATETPVRPPPEKPELSDASQTQTALDLPTIPDHIPAIEDDQASLSHESTPHESHHESQIASEEHDQLKEVSETLEVGKMDKQPAQESVAEDMFGFGDALTSAEDSLTEKTTESRQTELPTLADLPPPVSASSLLPVQTLESAKQPAIPADTPVADMAIDIDSMISAALVPQQPSLVPEQKVENQIRDEPQLSVPIAELPPVAEEESLEEANEEFAAESQREPVELSEGRSLGNDIELAVQVPLPPEEDTQDVLAEPIVPAEILERLAIDETFIKLQAELQFTYLMPEPNREELEKLQVTDHEQQLIQLKDEAERLQTENRVLAGRSAVSRHLHPNEFDSKSISVSFFEGLLNEPTNSDGVSLTTGEELRLLAILEQGNYEALDALHGMSSEELQLMEQREREFNLKLKELTDRRDELLYKDDTEALKLIEEEIWAFVDAEEEKKMRLQAADDLLKKRAQEEEDRRRAEIEAKIKEEQDRVAEERRLQEEMIVLQKKQQQEYAEQETRKADLLREAMEKEQLERIEEEQRIKAEARRRLIDDLEATAERAAAEDRIRVKAELEEMARIKKELEDAARTASEEKRKLLLQQKEQLEREMAETARRHEEDVARRHKELQALHEERRKMREQRLASSEPMHELLREDGNDASTDPFSYASLDIERRIKEMKAQLEKEMAEKIALEHADLNALEQELAAKKLSTLQAERLLNTVASDTVARLDDEDRLFNESMDAKRQELLLLKEQYGLMRHQNESQRALHLEEQVKAEKLARLIEQVAELAEKKHKLERKIAHESKEFHKKESKLVASNSKGALKALRKEHAKEHEALETQLASISEQLRKAKKQLKALSPQKGAPDIDRSLSVKDYLRSTDKNETGQGLSTADREHSQPRLSVFEGGSLGQPSLVSGHGIGTVMSATTDHGDGGKKHHVSSGLPAALQKLREEHARRLEKIEQRRVTFASEREQLQAQTHALEAQLSKPVNVPDSKLRTREQRKQIIFAEMNRMEKLSKAHMVEVKPQIPEKTIDEILNERRKRHGEEREQLKNMAVRFTSAYDRHSRVSVNMDSSDDEWNDLATQTSSRYANLSTKPRSMQAQVRQFASDRIDPVFNSYIEAPVRPGYESSLLSYVKVSSDPTTCHPTKFVARLTAHTWCVEQKSKPYVVYTFMISTERGVFEVAKRFSELRELDKSLRRVFPTVTLPKYPSSMGGKFTDEQLEERKRLLGRYMSQLNQIAVIRTSQVYKEFMQMKVKHDILVYHR</sequence>
<dbReference type="PROSITE" id="PS50195">
    <property type="entry name" value="PX"/>
    <property type="match status" value="1"/>
</dbReference>
<feature type="coiled-coil region" evidence="1">
    <location>
        <begin position="854"/>
        <end position="881"/>
    </location>
</feature>
<feature type="coiled-coil region" evidence="1">
    <location>
        <begin position="1322"/>
        <end position="1397"/>
    </location>
</feature>
<feature type="region of interest" description="Disordered" evidence="2">
    <location>
        <begin position="151"/>
        <end position="172"/>
    </location>
</feature>
<dbReference type="GO" id="GO:0005769">
    <property type="term" value="C:early endosome"/>
    <property type="evidence" value="ECO:0007669"/>
    <property type="project" value="TreeGrafter"/>
</dbReference>